<evidence type="ECO:0000256" key="1">
    <source>
        <dbReference type="SAM" id="MobiDB-lite"/>
    </source>
</evidence>
<feature type="compositionally biased region" description="Low complexity" evidence="1">
    <location>
        <begin position="162"/>
        <end position="181"/>
    </location>
</feature>
<feature type="non-terminal residue" evidence="2">
    <location>
        <position position="1"/>
    </location>
</feature>
<dbReference type="SUPFAM" id="SSF50923">
    <property type="entry name" value="Hemopexin-like domain"/>
    <property type="match status" value="1"/>
</dbReference>
<dbReference type="Proteomes" id="UP000759131">
    <property type="component" value="Unassembled WGS sequence"/>
</dbReference>
<keyword evidence="3" id="KW-1185">Reference proteome</keyword>
<dbReference type="EMBL" id="CAJPIZ010027846">
    <property type="protein sequence ID" value="CAG2119335.1"/>
    <property type="molecule type" value="Genomic_DNA"/>
</dbReference>
<reference evidence="2" key="1">
    <citation type="submission" date="2020-11" db="EMBL/GenBank/DDBJ databases">
        <authorList>
            <person name="Tran Van P."/>
        </authorList>
    </citation>
    <scope>NUCLEOTIDE SEQUENCE</scope>
</reference>
<sequence length="207" mass="24271">DQFTTFSDNKNELKQWTKLSTLFPNSEYPLDAIDCDRTYSECYLYKGDKRKLYSKDLNNKFVFKDETLLNSVGLPDNLDAGFTDENGDQIYVKNNYLFWKEYGIFRQQIIQHFIQCPENYYKNLAVIELNSRQKFSEDIKKYDVINFKELTIPAPTTPIPTTPVTTESPDTTQFTFPSQTSPTPTKDIYTNYIIIGCKALIRKKRKR</sequence>
<dbReference type="InterPro" id="IPR036375">
    <property type="entry name" value="Hemopexin-like_dom_sf"/>
</dbReference>
<dbReference type="Gene3D" id="2.110.10.10">
    <property type="entry name" value="Hemopexin-like domain"/>
    <property type="match status" value="1"/>
</dbReference>
<evidence type="ECO:0000313" key="2">
    <source>
        <dbReference type="EMBL" id="CAD7642748.1"/>
    </source>
</evidence>
<accession>A0A7R9LLL1</accession>
<dbReference type="OrthoDB" id="10618565at2759"/>
<organism evidence="2">
    <name type="scientific">Medioppia subpectinata</name>
    <dbReference type="NCBI Taxonomy" id="1979941"/>
    <lineage>
        <taxon>Eukaryota</taxon>
        <taxon>Metazoa</taxon>
        <taxon>Ecdysozoa</taxon>
        <taxon>Arthropoda</taxon>
        <taxon>Chelicerata</taxon>
        <taxon>Arachnida</taxon>
        <taxon>Acari</taxon>
        <taxon>Acariformes</taxon>
        <taxon>Sarcoptiformes</taxon>
        <taxon>Oribatida</taxon>
        <taxon>Brachypylina</taxon>
        <taxon>Oppioidea</taxon>
        <taxon>Oppiidae</taxon>
        <taxon>Medioppia</taxon>
    </lineage>
</organism>
<name>A0A7R9LLL1_9ACAR</name>
<protein>
    <submittedName>
        <fullName evidence="2">Uncharacterized protein</fullName>
    </submittedName>
</protein>
<dbReference type="AlphaFoldDB" id="A0A7R9LLL1"/>
<gene>
    <name evidence="2" type="ORF">OSB1V03_LOCUS19284</name>
</gene>
<dbReference type="EMBL" id="OC882421">
    <property type="protein sequence ID" value="CAD7642748.1"/>
    <property type="molecule type" value="Genomic_DNA"/>
</dbReference>
<feature type="region of interest" description="Disordered" evidence="1">
    <location>
        <begin position="156"/>
        <end position="181"/>
    </location>
</feature>
<evidence type="ECO:0000313" key="3">
    <source>
        <dbReference type="Proteomes" id="UP000759131"/>
    </source>
</evidence>
<proteinExistence type="predicted"/>
<feature type="non-terminal residue" evidence="2">
    <location>
        <position position="207"/>
    </location>
</feature>